<feature type="transmembrane region" description="Helical" evidence="10">
    <location>
        <begin position="305"/>
        <end position="333"/>
    </location>
</feature>
<evidence type="ECO:0000256" key="5">
    <source>
        <dbReference type="ARBA" id="ARBA00022989"/>
    </source>
</evidence>
<evidence type="ECO:0000256" key="4">
    <source>
        <dbReference type="ARBA" id="ARBA00022692"/>
    </source>
</evidence>
<keyword evidence="5 10" id="KW-1133">Transmembrane helix</keyword>
<evidence type="ECO:0000256" key="3">
    <source>
        <dbReference type="ARBA" id="ARBA00022475"/>
    </source>
</evidence>
<comment type="caution">
    <text evidence="12">The sequence shown here is derived from an EMBL/GenBank/DDBJ whole genome shotgun (WGS) entry which is preliminary data.</text>
</comment>
<dbReference type="InterPro" id="IPR004705">
    <property type="entry name" value="Cation/H_exchanger_CPA1_bac"/>
</dbReference>
<feature type="transmembrane region" description="Helical" evidence="10">
    <location>
        <begin position="6"/>
        <end position="22"/>
    </location>
</feature>
<evidence type="ECO:0000259" key="11">
    <source>
        <dbReference type="Pfam" id="PF00999"/>
    </source>
</evidence>
<feature type="transmembrane region" description="Helical" evidence="10">
    <location>
        <begin position="182"/>
        <end position="202"/>
    </location>
</feature>
<dbReference type="PANTHER" id="PTHR10110">
    <property type="entry name" value="SODIUM/HYDROGEN EXCHANGER"/>
    <property type="match status" value="1"/>
</dbReference>
<sequence>MHQTLPFLLAVVVLIVLIEILAKKIKVAYPILLVLAGLLISTIPMVPKIKLDPDWIFFIFLPPLLFDAAWSISTKGLIRWWRIIGSFSFLVVFFTATSVALFANHFIPGFSLAMGFLLGAIVSPPDAVSAGAILKFVKIPKTTATILEGESLFNDASSLIIFRFALIAVGTGQFVWGQAVATFGWMVLAGVGTGLLLAWILVEALKRLPTDAPSDIALTLVAPYLFYWVAEQLHCSGVMAVVTGGLFMSTRRLIFLNSESRVRGLSFWESFVFILNGLVFFIIGLDITEVVEGLQIAGIPISTGVLYGTMVTAFIIFIRIISSYIAQFFTYLFRRNILAADFSFRRTWRVPLVLGWTGMRGVVTLAAACSIPTALGDGTGFPQRELILFISFVVIILTLFVQGLTLPYILKQFDLNSMIPPQRTDEEKRSEIRRGIVQHSINHMLEKHQDHISESTFLASTLTHWQQKLDATEEQLMNAKTRKIYIDVLDAQRQFLITKNQDPDMDEDLIRNQTYLIDLEEERIKAL</sequence>
<keyword evidence="6 10" id="KW-0915">Sodium</keyword>
<dbReference type="GO" id="GO:0015386">
    <property type="term" value="F:potassium:proton antiporter activity"/>
    <property type="evidence" value="ECO:0007669"/>
    <property type="project" value="TreeGrafter"/>
</dbReference>
<feature type="transmembrane region" description="Helical" evidence="10">
    <location>
        <begin position="84"/>
        <end position="107"/>
    </location>
</feature>
<dbReference type="EMBL" id="WHLY01000002">
    <property type="protein sequence ID" value="MPR35488.1"/>
    <property type="molecule type" value="Genomic_DNA"/>
</dbReference>
<dbReference type="GO" id="GO:0098719">
    <property type="term" value="P:sodium ion import across plasma membrane"/>
    <property type="evidence" value="ECO:0007669"/>
    <property type="project" value="TreeGrafter"/>
</dbReference>
<dbReference type="AlphaFoldDB" id="A0A7C9FZP1"/>
<feature type="transmembrane region" description="Helical" evidence="10">
    <location>
        <begin position="236"/>
        <end position="254"/>
    </location>
</feature>
<accession>A0A7C9FZP1</accession>
<dbReference type="PANTHER" id="PTHR10110:SF86">
    <property type="entry name" value="SODIUM_HYDROGEN EXCHANGER 7"/>
    <property type="match status" value="1"/>
</dbReference>
<gene>
    <name evidence="12" type="ORF">GBK04_19570</name>
</gene>
<dbReference type="Proteomes" id="UP000479293">
    <property type="component" value="Unassembled WGS sequence"/>
</dbReference>
<feature type="transmembrane region" description="Helical" evidence="10">
    <location>
        <begin position="353"/>
        <end position="375"/>
    </location>
</feature>
<dbReference type="InterPro" id="IPR018422">
    <property type="entry name" value="Cation/H_exchanger_CPA1"/>
</dbReference>
<keyword evidence="7 10" id="KW-0406">Ion transport</keyword>
<name>A0A7C9FZP1_9BACT</name>
<keyword evidence="4 10" id="KW-0812">Transmembrane</keyword>
<evidence type="ECO:0000256" key="6">
    <source>
        <dbReference type="ARBA" id="ARBA00023053"/>
    </source>
</evidence>
<evidence type="ECO:0000256" key="9">
    <source>
        <dbReference type="ARBA" id="ARBA00023201"/>
    </source>
</evidence>
<evidence type="ECO:0000313" key="13">
    <source>
        <dbReference type="Proteomes" id="UP000479293"/>
    </source>
</evidence>
<feature type="transmembrane region" description="Helical" evidence="10">
    <location>
        <begin position="266"/>
        <end position="285"/>
    </location>
</feature>
<dbReference type="InterPro" id="IPR006153">
    <property type="entry name" value="Cation/H_exchanger_TM"/>
</dbReference>
<keyword evidence="9 10" id="KW-0739">Sodium transport</keyword>
<keyword evidence="2 10" id="KW-0813">Transport</keyword>
<feature type="transmembrane region" description="Helical" evidence="10">
    <location>
        <begin position="29"/>
        <end position="49"/>
    </location>
</feature>
<dbReference type="GO" id="GO:0015385">
    <property type="term" value="F:sodium:proton antiporter activity"/>
    <property type="evidence" value="ECO:0007669"/>
    <property type="project" value="InterPro"/>
</dbReference>
<keyword evidence="3 10" id="KW-1003">Cell membrane</keyword>
<organism evidence="12 13">
    <name type="scientific">Salmonirosea aquatica</name>
    <dbReference type="NCBI Taxonomy" id="2654236"/>
    <lineage>
        <taxon>Bacteria</taxon>
        <taxon>Pseudomonadati</taxon>
        <taxon>Bacteroidota</taxon>
        <taxon>Cytophagia</taxon>
        <taxon>Cytophagales</taxon>
        <taxon>Spirosomataceae</taxon>
        <taxon>Salmonirosea</taxon>
    </lineage>
</organism>
<proteinExistence type="inferred from homology"/>
<dbReference type="RefSeq" id="WP_152762587.1">
    <property type="nucleotide sequence ID" value="NZ_WHLY01000002.1"/>
</dbReference>
<feature type="transmembrane region" description="Helical" evidence="10">
    <location>
        <begin position="158"/>
        <end position="176"/>
    </location>
</feature>
<comment type="similarity">
    <text evidence="10">Belongs to the monovalent cation:proton antiporter 1 (CPA1) transporter (TC 2.A.36) family.</text>
</comment>
<dbReference type="Gene3D" id="6.10.140.1330">
    <property type="match status" value="1"/>
</dbReference>
<comment type="function">
    <text evidence="10">Na(+)/H(+) antiporter that extrudes sodium in exchange for external protons.</text>
</comment>
<evidence type="ECO:0000256" key="7">
    <source>
        <dbReference type="ARBA" id="ARBA00023065"/>
    </source>
</evidence>
<comment type="subcellular location">
    <subcellularLocation>
        <location evidence="1 10">Cell membrane</location>
        <topology evidence="1 10">Multi-pass membrane protein</topology>
    </subcellularLocation>
</comment>
<keyword evidence="8 10" id="KW-0472">Membrane</keyword>
<evidence type="ECO:0000313" key="12">
    <source>
        <dbReference type="EMBL" id="MPR35488.1"/>
    </source>
</evidence>
<dbReference type="NCBIfam" id="TIGR00831">
    <property type="entry name" value="a_cpa1"/>
    <property type="match status" value="1"/>
</dbReference>
<feature type="domain" description="Cation/H+ exchanger transmembrane" evidence="11">
    <location>
        <begin position="12"/>
        <end position="411"/>
    </location>
</feature>
<evidence type="ECO:0000256" key="1">
    <source>
        <dbReference type="ARBA" id="ARBA00004651"/>
    </source>
</evidence>
<keyword evidence="13" id="KW-1185">Reference proteome</keyword>
<feature type="transmembrane region" description="Helical" evidence="10">
    <location>
        <begin position="55"/>
        <end position="72"/>
    </location>
</feature>
<evidence type="ECO:0000256" key="8">
    <source>
        <dbReference type="ARBA" id="ARBA00023136"/>
    </source>
</evidence>
<evidence type="ECO:0000256" key="10">
    <source>
        <dbReference type="RuleBase" id="RU366002"/>
    </source>
</evidence>
<keyword evidence="10" id="KW-0050">Antiport</keyword>
<reference evidence="12 13" key="1">
    <citation type="submission" date="2019-10" db="EMBL/GenBank/DDBJ databases">
        <title>Draft Genome Sequence of Cytophagaceae sp. SJW1-29.</title>
        <authorList>
            <person name="Choi A."/>
        </authorList>
    </citation>
    <scope>NUCLEOTIDE SEQUENCE [LARGE SCALE GENOMIC DNA]</scope>
    <source>
        <strain evidence="12 13">SJW1-29</strain>
    </source>
</reference>
<dbReference type="GO" id="GO:0005886">
    <property type="term" value="C:plasma membrane"/>
    <property type="evidence" value="ECO:0007669"/>
    <property type="project" value="UniProtKB-SubCell"/>
</dbReference>
<evidence type="ECO:0000256" key="2">
    <source>
        <dbReference type="ARBA" id="ARBA00022448"/>
    </source>
</evidence>
<protein>
    <submittedName>
        <fullName evidence="12">Na+/H+ antiporter</fullName>
    </submittedName>
</protein>
<feature type="transmembrane region" description="Helical" evidence="10">
    <location>
        <begin position="387"/>
        <end position="410"/>
    </location>
</feature>
<dbReference type="GO" id="GO:0051453">
    <property type="term" value="P:regulation of intracellular pH"/>
    <property type="evidence" value="ECO:0007669"/>
    <property type="project" value="TreeGrafter"/>
</dbReference>
<dbReference type="Pfam" id="PF00999">
    <property type="entry name" value="Na_H_Exchanger"/>
    <property type="match status" value="1"/>
</dbReference>